<dbReference type="EMBL" id="NLAX01000701">
    <property type="protein sequence ID" value="PKS07058.1"/>
    <property type="molecule type" value="Genomic_DNA"/>
</dbReference>
<dbReference type="GO" id="GO:0035973">
    <property type="term" value="P:aggrephagy"/>
    <property type="evidence" value="ECO:0007669"/>
    <property type="project" value="TreeGrafter"/>
</dbReference>
<evidence type="ECO:0000256" key="10">
    <source>
        <dbReference type="ARBA" id="ARBA00029362"/>
    </source>
</evidence>
<keyword evidence="11" id="KW-0539">Nucleus</keyword>
<evidence type="ECO:0000259" key="13">
    <source>
        <dbReference type="Pfam" id="PF03416"/>
    </source>
</evidence>
<dbReference type="PANTHER" id="PTHR22624:SF49">
    <property type="entry name" value="CYSTEINE PROTEASE"/>
    <property type="match status" value="1"/>
</dbReference>
<evidence type="ECO:0000256" key="4">
    <source>
        <dbReference type="ARBA" id="ARBA00022490"/>
    </source>
</evidence>
<evidence type="ECO:0000256" key="7">
    <source>
        <dbReference type="ARBA" id="ARBA00022807"/>
    </source>
</evidence>
<dbReference type="FunCoup" id="A0A2N3N3Q5">
    <property type="interactions" value="296"/>
</dbReference>
<dbReference type="GO" id="GO:0000045">
    <property type="term" value="P:autophagosome assembly"/>
    <property type="evidence" value="ECO:0007669"/>
    <property type="project" value="TreeGrafter"/>
</dbReference>
<dbReference type="InterPro" id="IPR046792">
    <property type="entry name" value="Peptidase_C54_cat"/>
</dbReference>
<feature type="region of interest" description="Disordered" evidence="12">
    <location>
        <begin position="77"/>
        <end position="99"/>
    </location>
</feature>
<evidence type="ECO:0000256" key="8">
    <source>
        <dbReference type="ARBA" id="ARBA00022927"/>
    </source>
</evidence>
<feature type="region of interest" description="Disordered" evidence="12">
    <location>
        <begin position="411"/>
        <end position="451"/>
    </location>
</feature>
<comment type="caution">
    <text evidence="14">The sequence shown here is derived from an EMBL/GenBank/DDBJ whole genome shotgun (WGS) entry which is preliminary data.</text>
</comment>
<dbReference type="SUPFAM" id="SSF54001">
    <property type="entry name" value="Cysteine proteinases"/>
    <property type="match status" value="1"/>
</dbReference>
<dbReference type="AlphaFoldDB" id="A0A2N3N3Q5"/>
<keyword evidence="3" id="KW-0813">Transport</keyword>
<protein>
    <recommendedName>
        <fullName evidence="11">Cysteine protease</fullName>
        <ecNumber evidence="11">3.4.22.-</ecNumber>
    </recommendedName>
</protein>
<dbReference type="EC" id="3.4.22.-" evidence="11"/>
<evidence type="ECO:0000256" key="3">
    <source>
        <dbReference type="ARBA" id="ARBA00022448"/>
    </source>
</evidence>
<feature type="domain" description="Peptidase C54 catalytic" evidence="13">
    <location>
        <begin position="109"/>
        <end position="396"/>
    </location>
</feature>
<dbReference type="GO" id="GO:0000407">
    <property type="term" value="C:phagophore assembly site"/>
    <property type="evidence" value="ECO:0007669"/>
    <property type="project" value="UniProtKB-SubCell"/>
</dbReference>
<keyword evidence="9" id="KW-0072">Autophagy</keyword>
<evidence type="ECO:0000256" key="6">
    <source>
        <dbReference type="ARBA" id="ARBA00022801"/>
    </source>
</evidence>
<dbReference type="Pfam" id="PF03416">
    <property type="entry name" value="Peptidase_C54"/>
    <property type="match status" value="1"/>
</dbReference>
<dbReference type="GO" id="GO:0004197">
    <property type="term" value="F:cysteine-type endopeptidase activity"/>
    <property type="evidence" value="ECO:0007669"/>
    <property type="project" value="TreeGrafter"/>
</dbReference>
<dbReference type="GO" id="GO:0019786">
    <property type="term" value="F:protein-phosphatidylethanolamide deconjugating activity"/>
    <property type="evidence" value="ECO:0007669"/>
    <property type="project" value="InterPro"/>
</dbReference>
<reference evidence="14 15" key="1">
    <citation type="journal article" date="2017" name="G3 (Bethesda)">
        <title>First Draft Genome Sequence of the Pathogenic Fungus Lomentospora prolificans (Formerly Scedosporium prolificans).</title>
        <authorList>
            <person name="Luo R."/>
            <person name="Zimin A."/>
            <person name="Workman R."/>
            <person name="Fan Y."/>
            <person name="Pertea G."/>
            <person name="Grossman N."/>
            <person name="Wear M.P."/>
            <person name="Jia B."/>
            <person name="Miller H."/>
            <person name="Casadevall A."/>
            <person name="Timp W."/>
            <person name="Zhang S.X."/>
            <person name="Salzberg S.L."/>
        </authorList>
    </citation>
    <scope>NUCLEOTIDE SEQUENCE [LARGE SCALE GENOMIC DNA]</scope>
    <source>
        <strain evidence="14 15">JHH-5317</strain>
    </source>
</reference>
<evidence type="ECO:0000256" key="1">
    <source>
        <dbReference type="ARBA" id="ARBA00004329"/>
    </source>
</evidence>
<dbReference type="GO" id="GO:0000423">
    <property type="term" value="P:mitophagy"/>
    <property type="evidence" value="ECO:0007669"/>
    <property type="project" value="TreeGrafter"/>
</dbReference>
<evidence type="ECO:0000256" key="9">
    <source>
        <dbReference type="ARBA" id="ARBA00023006"/>
    </source>
</evidence>
<keyword evidence="15" id="KW-1185">Reference proteome</keyword>
<dbReference type="GO" id="GO:0034727">
    <property type="term" value="P:piecemeal microautophagy of the nucleus"/>
    <property type="evidence" value="ECO:0007669"/>
    <property type="project" value="TreeGrafter"/>
</dbReference>
<proteinExistence type="inferred from homology"/>
<organism evidence="14 15">
    <name type="scientific">Lomentospora prolificans</name>
    <dbReference type="NCBI Taxonomy" id="41688"/>
    <lineage>
        <taxon>Eukaryota</taxon>
        <taxon>Fungi</taxon>
        <taxon>Dikarya</taxon>
        <taxon>Ascomycota</taxon>
        <taxon>Pezizomycotina</taxon>
        <taxon>Sordariomycetes</taxon>
        <taxon>Hypocreomycetidae</taxon>
        <taxon>Microascales</taxon>
        <taxon>Microascaceae</taxon>
        <taxon>Lomentospora</taxon>
    </lineage>
</organism>
<dbReference type="VEuPathDB" id="FungiDB:jhhlp_005655"/>
<dbReference type="InterPro" id="IPR005078">
    <property type="entry name" value="Peptidase_C54"/>
</dbReference>
<sequence length="451" mass="50161">MATVDFSRYRRIVQRFWDPEPTNDTCADQPVWCLGLSYTLATDFYDANTVTSRASLSSPASSFQAISESAYNSESAVDQNVPLESSSNGQPLAAHTGASAGGGGWPRLFLDDFESRLWMTYRSDFEPIPRSSHPDAVAALSLPMRVKSQLVDQNGFSSDSGWGCMIRSGQSLLANAISARRLGRSWRRNRDDIGEKSIIAMFADDQRAPYSIHNFVKHGAACCGKYPGEWFGPSATARCIQALVNQNETDLRVYSTGDGPDVYEDEFMNLAKPPGEQFRPTLILVGTRLGIDKITPVYWDALIASLQLPQSVGIAGGRPSSSHYFVGAQGSYLFYLDPHHTRPALRYYSDPSQYSDEEVDSCHSRRLRKLHVREMDPSMLIGFLIKDEDDWVEWRKSIKHVQGKAVILVSDNNPLSNRNGNNNEAVDDVRSLSEDEYDDSGDVDDEVVVLN</sequence>
<accession>A0A2N3N3Q5</accession>
<keyword evidence="7" id="KW-0788">Thiol protease</keyword>
<comment type="subcellular location">
    <subcellularLocation>
        <location evidence="11">Nucleus</location>
    </subcellularLocation>
    <subcellularLocation>
        <location evidence="11">Cytoplasm</location>
    </subcellularLocation>
    <subcellularLocation>
        <location evidence="1">Preautophagosomal structure</location>
    </subcellularLocation>
</comment>
<gene>
    <name evidence="14" type="ORF">jhhlp_005655</name>
</gene>
<keyword evidence="4 11" id="KW-0963">Cytoplasm</keyword>
<evidence type="ECO:0000313" key="14">
    <source>
        <dbReference type="EMBL" id="PKS07058.1"/>
    </source>
</evidence>
<dbReference type="GO" id="GO:0016485">
    <property type="term" value="P:protein processing"/>
    <property type="evidence" value="ECO:0007669"/>
    <property type="project" value="TreeGrafter"/>
</dbReference>
<evidence type="ECO:0000256" key="2">
    <source>
        <dbReference type="ARBA" id="ARBA00010958"/>
    </source>
</evidence>
<dbReference type="OrthoDB" id="2960936at2759"/>
<comment type="function">
    <text evidence="11">Required for selective autophagic degradation of the nucleus (nucleophagy) as well as for mitophagy which contributes to regulate mitochondrial quantity and quality by eliminating the mitochondria to a basal level to fulfill cellular energy requirements and preventing excess ROS production.</text>
</comment>
<feature type="compositionally biased region" description="Acidic residues" evidence="12">
    <location>
        <begin position="434"/>
        <end position="451"/>
    </location>
</feature>
<feature type="compositionally biased region" description="Low complexity" evidence="12">
    <location>
        <begin position="412"/>
        <end position="423"/>
    </location>
</feature>
<dbReference type="GO" id="GO:0005634">
    <property type="term" value="C:nucleus"/>
    <property type="evidence" value="ECO:0007669"/>
    <property type="project" value="UniProtKB-SubCell"/>
</dbReference>
<dbReference type="PANTHER" id="PTHR22624">
    <property type="entry name" value="CYSTEINE PROTEASE ATG4"/>
    <property type="match status" value="1"/>
</dbReference>
<keyword evidence="5 11" id="KW-0645">Protease</keyword>
<dbReference type="InParanoid" id="A0A2N3N3Q5"/>
<dbReference type="Proteomes" id="UP000233524">
    <property type="component" value="Unassembled WGS sequence"/>
</dbReference>
<evidence type="ECO:0000256" key="5">
    <source>
        <dbReference type="ARBA" id="ARBA00022670"/>
    </source>
</evidence>
<evidence type="ECO:0000256" key="12">
    <source>
        <dbReference type="SAM" id="MobiDB-lite"/>
    </source>
</evidence>
<keyword evidence="6 11" id="KW-0378">Hydrolase</keyword>
<name>A0A2N3N3Q5_9PEZI</name>
<comment type="similarity">
    <text evidence="2 11">Belongs to the peptidase C54 family.</text>
</comment>
<evidence type="ECO:0000256" key="11">
    <source>
        <dbReference type="RuleBase" id="RU363115"/>
    </source>
</evidence>
<dbReference type="InterPro" id="IPR038765">
    <property type="entry name" value="Papain-like_cys_pep_sf"/>
</dbReference>
<evidence type="ECO:0000313" key="15">
    <source>
        <dbReference type="Proteomes" id="UP000233524"/>
    </source>
</evidence>
<dbReference type="STRING" id="41688.A0A2N3N3Q5"/>
<feature type="compositionally biased region" description="Polar residues" evidence="12">
    <location>
        <begin position="77"/>
        <end position="90"/>
    </location>
</feature>
<dbReference type="GO" id="GO:0015031">
    <property type="term" value="P:protein transport"/>
    <property type="evidence" value="ECO:0007669"/>
    <property type="project" value="UniProtKB-KW"/>
</dbReference>
<keyword evidence="8" id="KW-0653">Protein transport</keyword>
<comment type="catalytic activity">
    <reaction evidence="10">
        <text>[protein]-C-terminal L-amino acid-glycyl-phosphatidylethanolamide + H2O = [protein]-C-terminal L-amino acid-glycine + a 1,2-diacyl-sn-glycero-3-phosphoethanolamine</text>
        <dbReference type="Rhea" id="RHEA:67548"/>
        <dbReference type="Rhea" id="RHEA-COMP:17323"/>
        <dbReference type="Rhea" id="RHEA-COMP:17324"/>
        <dbReference type="ChEBI" id="CHEBI:15377"/>
        <dbReference type="ChEBI" id="CHEBI:64612"/>
        <dbReference type="ChEBI" id="CHEBI:172940"/>
        <dbReference type="ChEBI" id="CHEBI:172941"/>
    </reaction>
    <physiologicalReaction direction="left-to-right" evidence="10">
        <dbReference type="Rhea" id="RHEA:67549"/>
    </physiologicalReaction>
</comment>